<comment type="function">
    <text evidence="11">Catalyzes the addition and repair of the essential 3'-terminal CCA sequence in tRNAs without using a nucleic acid template. Adds these three nucleotides in the order of C, C, and A to the tRNA nucleotide-73, using CTP and ATP as substrates and producing inorganic pyrophosphate. tRNA 3'-terminal CCA addition is required both for tRNA processing and repair. Also involved in tRNA surveillance by mediating tandem CCA addition to generate a CCACCA at the 3' terminus of unstable tRNAs. While stable tRNAs receive only 3'-terminal CCA, unstable tRNAs are marked with CCACCA and rapidly degraded.</text>
</comment>
<dbReference type="InterPro" id="IPR002646">
    <property type="entry name" value="PolA_pol_head_dom"/>
</dbReference>
<feature type="domain" description="Poly A polymerase head" evidence="12">
    <location>
        <begin position="25"/>
        <end position="144"/>
    </location>
</feature>
<keyword evidence="6 11" id="KW-0547">Nucleotide-binding</keyword>
<feature type="binding site" evidence="11">
    <location>
        <position position="30"/>
    </location>
    <ligand>
        <name>ATP</name>
        <dbReference type="ChEBI" id="CHEBI:30616"/>
    </ligand>
</feature>
<dbReference type="EC" id="2.7.7.72" evidence="11"/>
<dbReference type="InterPro" id="IPR023068">
    <property type="entry name" value="CCA-adding_enz_firmicutes"/>
</dbReference>
<dbReference type="HAMAP" id="MF_01263">
    <property type="entry name" value="CCA_bact_type3"/>
    <property type="match status" value="1"/>
</dbReference>
<dbReference type="AlphaFoldDB" id="A0A7Z8G4R5"/>
<feature type="binding site" evidence="11">
    <location>
        <position position="160"/>
    </location>
    <ligand>
        <name>ATP</name>
        <dbReference type="ChEBI" id="CHEBI:30616"/>
    </ligand>
</feature>
<dbReference type="Proteomes" id="UP000297938">
    <property type="component" value="Unassembled WGS sequence"/>
</dbReference>
<feature type="binding site" evidence="11">
    <location>
        <position position="114"/>
    </location>
    <ligand>
        <name>ATP</name>
        <dbReference type="ChEBI" id="CHEBI:30616"/>
    </ligand>
</feature>
<dbReference type="Gene3D" id="1.10.110.30">
    <property type="match status" value="1"/>
</dbReference>
<comment type="caution">
    <text evidence="15">The sequence shown here is derived from an EMBL/GenBank/DDBJ whole genome shotgun (WGS) entry which is preliminary data.</text>
</comment>
<dbReference type="RefSeq" id="WP_135026319.1">
    <property type="nucleotide sequence ID" value="NZ_CBCPJW010000001.1"/>
</dbReference>
<sequence>MRKLDSEFMKALPVIQKIQEAGYEAYFVGGSVRDRILKKPIADVDIATSAFPMEVKEIFPRTVDVGIEHGTVMVLFEGEGYEVTTFRTESTYQDYRRPDAVTFVRSLEEDLKRRDFTVNALAMNSEGELIDYFGGLKDIEKKVIKAVGSASERFHEDALRMMRGVRFVSQLNFSMETKTESAIKEHHALLEKIAVERIQVEFVKLLLGQGRQIGLRKMIETELYQFCPGLASKKAGLTSFATLETHLGTATSAWTLLTYFIELPVAEIELFLRNWKCSKKEIKHVIKERIAFDQRLDSFWTKEGLYQAGLEIALEVEALIEGFQQESHLKTLQELYEDLPIKDRQEMQVSGSDLITALKRPAGPWLGELLANIEQQLLIGAIPNQKQAILEWALVADKGEDAL</sequence>
<keyword evidence="10 11" id="KW-0694">RNA-binding</keyword>
<dbReference type="InterPro" id="IPR032828">
    <property type="entry name" value="PolyA_RNA-bd"/>
</dbReference>
<dbReference type="NCBIfam" id="NF009814">
    <property type="entry name" value="PRK13299.1"/>
    <property type="match status" value="1"/>
</dbReference>
<feature type="binding site" evidence="11">
    <location>
        <position position="157"/>
    </location>
    <ligand>
        <name>ATP</name>
        <dbReference type="ChEBI" id="CHEBI:30616"/>
    </ligand>
</feature>
<keyword evidence="9 11" id="KW-0460">Magnesium</keyword>
<dbReference type="GO" id="GO:0000287">
    <property type="term" value="F:magnesium ion binding"/>
    <property type="evidence" value="ECO:0007669"/>
    <property type="project" value="UniProtKB-UniRule"/>
</dbReference>
<comment type="similarity">
    <text evidence="11">Belongs to the tRNA nucleotidyltransferase/poly(A) polymerase family. Bacterial CCA-adding enzyme type 3 subfamily.</text>
</comment>
<feature type="binding site" evidence="11">
    <location>
        <position position="30"/>
    </location>
    <ligand>
        <name>CTP</name>
        <dbReference type="ChEBI" id="CHEBI:37563"/>
    </ligand>
</feature>
<dbReference type="SUPFAM" id="SSF81891">
    <property type="entry name" value="Poly A polymerase C-terminal region-like"/>
    <property type="match status" value="1"/>
</dbReference>
<feature type="binding site" evidence="11">
    <location>
        <position position="45"/>
    </location>
    <ligand>
        <name>Mg(2+)</name>
        <dbReference type="ChEBI" id="CHEBI:18420"/>
    </ligand>
</feature>
<comment type="catalytic activity">
    <reaction evidence="11">
        <text>a tRNA with a 3' CCA end + 2 CTP + ATP = a tRNA with a 3' CCACCA end + 3 diphosphate</text>
        <dbReference type="Rhea" id="RHEA:76235"/>
        <dbReference type="Rhea" id="RHEA-COMP:10468"/>
        <dbReference type="Rhea" id="RHEA-COMP:18655"/>
        <dbReference type="ChEBI" id="CHEBI:30616"/>
        <dbReference type="ChEBI" id="CHEBI:33019"/>
        <dbReference type="ChEBI" id="CHEBI:37563"/>
        <dbReference type="ChEBI" id="CHEBI:83071"/>
        <dbReference type="ChEBI" id="CHEBI:195187"/>
    </reaction>
</comment>
<keyword evidence="2 11" id="KW-0808">Transferase</keyword>
<comment type="miscellaneous">
    <text evidence="11">A single active site specifically recognizes both ATP and CTP and is responsible for their addition.</text>
</comment>
<accession>A0A7Z8G4R5</accession>
<organism evidence="15 16">
    <name type="scientific">Carnobacterium divergens</name>
    <name type="common">Lactobacillus divergens</name>
    <dbReference type="NCBI Taxonomy" id="2748"/>
    <lineage>
        <taxon>Bacteria</taxon>
        <taxon>Bacillati</taxon>
        <taxon>Bacillota</taxon>
        <taxon>Bacilli</taxon>
        <taxon>Lactobacillales</taxon>
        <taxon>Carnobacteriaceae</taxon>
        <taxon>Carnobacterium</taxon>
    </lineage>
</organism>
<dbReference type="GO" id="GO:0001680">
    <property type="term" value="P:tRNA 3'-terminal CCA addition"/>
    <property type="evidence" value="ECO:0007669"/>
    <property type="project" value="UniProtKB-UniRule"/>
</dbReference>
<feature type="domain" description="tRNA nucleotidyltransferase/poly(A) polymerase RNA and SrmB- binding" evidence="13">
    <location>
        <begin position="172"/>
        <end position="232"/>
    </location>
</feature>
<gene>
    <name evidence="11" type="primary">cca</name>
    <name evidence="15" type="ORF">CKN69_10425</name>
</gene>
<dbReference type="SUPFAM" id="SSF81301">
    <property type="entry name" value="Nucleotidyltransferase"/>
    <property type="match status" value="1"/>
</dbReference>
<comment type="catalytic activity">
    <reaction evidence="11">
        <text>a tRNA precursor + 2 CTP + ATP = a tRNA with a 3' CCA end + 3 diphosphate</text>
        <dbReference type="Rhea" id="RHEA:14433"/>
        <dbReference type="Rhea" id="RHEA-COMP:10465"/>
        <dbReference type="Rhea" id="RHEA-COMP:10468"/>
        <dbReference type="ChEBI" id="CHEBI:30616"/>
        <dbReference type="ChEBI" id="CHEBI:33019"/>
        <dbReference type="ChEBI" id="CHEBI:37563"/>
        <dbReference type="ChEBI" id="CHEBI:74896"/>
        <dbReference type="ChEBI" id="CHEBI:83071"/>
        <dbReference type="EC" id="2.7.7.72"/>
    </reaction>
</comment>
<keyword evidence="7 11" id="KW-0692">RNA repair</keyword>
<feature type="binding site" evidence="11">
    <location>
        <position position="33"/>
    </location>
    <ligand>
        <name>ATP</name>
        <dbReference type="ChEBI" id="CHEBI:30616"/>
    </ligand>
</feature>
<dbReference type="Gene3D" id="1.20.58.560">
    <property type="match status" value="1"/>
</dbReference>
<dbReference type="PANTHER" id="PTHR46173">
    <property type="entry name" value="CCA TRNA NUCLEOTIDYLTRANSFERASE 1, MITOCHONDRIAL"/>
    <property type="match status" value="1"/>
</dbReference>
<dbReference type="Gene3D" id="3.30.460.10">
    <property type="entry name" value="Beta Polymerase, domain 2"/>
    <property type="match status" value="1"/>
</dbReference>
<evidence type="ECO:0000259" key="12">
    <source>
        <dbReference type="Pfam" id="PF01743"/>
    </source>
</evidence>
<dbReference type="Gene3D" id="1.10.246.80">
    <property type="match status" value="1"/>
</dbReference>
<evidence type="ECO:0000313" key="16">
    <source>
        <dbReference type="Proteomes" id="UP000297938"/>
    </source>
</evidence>
<feature type="binding site" evidence="11">
    <location>
        <position position="166"/>
    </location>
    <ligand>
        <name>CTP</name>
        <dbReference type="ChEBI" id="CHEBI:37563"/>
    </ligand>
</feature>
<comment type="cofactor">
    <cofactor evidence="1 11">
        <name>Mg(2+)</name>
        <dbReference type="ChEBI" id="CHEBI:18420"/>
    </cofactor>
</comment>
<dbReference type="GO" id="GO:0000049">
    <property type="term" value="F:tRNA binding"/>
    <property type="evidence" value="ECO:0007669"/>
    <property type="project" value="UniProtKB-UniRule"/>
</dbReference>
<evidence type="ECO:0000256" key="5">
    <source>
        <dbReference type="ARBA" id="ARBA00022723"/>
    </source>
</evidence>
<evidence type="ECO:0000256" key="11">
    <source>
        <dbReference type="HAMAP-Rule" id="MF_01263"/>
    </source>
</evidence>
<evidence type="ECO:0000259" key="13">
    <source>
        <dbReference type="Pfam" id="PF12627"/>
    </source>
</evidence>
<dbReference type="EMBL" id="NRPP01000017">
    <property type="protein sequence ID" value="TFJ25027.1"/>
    <property type="molecule type" value="Genomic_DNA"/>
</dbReference>
<keyword evidence="3 11" id="KW-0819">tRNA processing</keyword>
<dbReference type="GO" id="GO:0004810">
    <property type="term" value="F:CCA tRNA nucleotidyltransferase activity"/>
    <property type="evidence" value="ECO:0007669"/>
    <property type="project" value="UniProtKB-UniRule"/>
</dbReference>
<dbReference type="InterPro" id="IPR032810">
    <property type="entry name" value="CCA-adding_enz_C"/>
</dbReference>
<feature type="binding site" evidence="11">
    <location>
        <position position="163"/>
    </location>
    <ligand>
        <name>ATP</name>
        <dbReference type="ChEBI" id="CHEBI:30616"/>
    </ligand>
</feature>
<dbReference type="Pfam" id="PF01743">
    <property type="entry name" value="PolyA_pol"/>
    <property type="match status" value="1"/>
</dbReference>
<dbReference type="GO" id="GO:0042245">
    <property type="term" value="P:RNA repair"/>
    <property type="evidence" value="ECO:0007669"/>
    <property type="project" value="UniProtKB-KW"/>
</dbReference>
<evidence type="ECO:0000256" key="4">
    <source>
        <dbReference type="ARBA" id="ARBA00022695"/>
    </source>
</evidence>
<dbReference type="Pfam" id="PF13735">
    <property type="entry name" value="tRNA_NucTran2_2"/>
    <property type="match status" value="1"/>
</dbReference>
<dbReference type="InterPro" id="IPR050264">
    <property type="entry name" value="Bact_CCA-adding_enz_type3_sf"/>
</dbReference>
<evidence type="ECO:0000256" key="6">
    <source>
        <dbReference type="ARBA" id="ARBA00022741"/>
    </source>
</evidence>
<keyword evidence="8 11" id="KW-0067">ATP-binding</keyword>
<evidence type="ECO:0000259" key="14">
    <source>
        <dbReference type="Pfam" id="PF13735"/>
    </source>
</evidence>
<evidence type="ECO:0000256" key="10">
    <source>
        <dbReference type="ARBA" id="ARBA00022884"/>
    </source>
</evidence>
<comment type="subunit">
    <text evidence="11">Homodimer.</text>
</comment>
<dbReference type="InterPro" id="IPR043519">
    <property type="entry name" value="NT_sf"/>
</dbReference>
<feature type="binding site" evidence="11">
    <location>
        <position position="166"/>
    </location>
    <ligand>
        <name>ATP</name>
        <dbReference type="ChEBI" id="CHEBI:30616"/>
    </ligand>
</feature>
<dbReference type="CDD" id="cd05398">
    <property type="entry name" value="NT_ClassII-CCAase"/>
    <property type="match status" value="1"/>
</dbReference>
<proteinExistence type="inferred from homology"/>
<protein>
    <recommendedName>
        <fullName evidence="11">CCA-adding enzyme</fullName>
        <ecNumber evidence="11">2.7.7.72</ecNumber>
    </recommendedName>
    <alternativeName>
        <fullName evidence="11">CCA tRNA nucleotidyltransferase</fullName>
    </alternativeName>
    <alternativeName>
        <fullName evidence="11">tRNA CCA-pyrophosphorylase</fullName>
    </alternativeName>
    <alternativeName>
        <fullName evidence="11">tRNA adenylyl-/cytidylyl- transferase</fullName>
    </alternativeName>
    <alternativeName>
        <fullName evidence="11">tRNA nucleotidyltransferase</fullName>
    </alternativeName>
    <alternativeName>
        <fullName evidence="11">tRNA-NT</fullName>
    </alternativeName>
</protein>
<feature type="domain" description="CCA-adding enzyme C-terminal" evidence="14">
    <location>
        <begin position="246"/>
        <end position="393"/>
    </location>
</feature>
<feature type="binding site" evidence="11">
    <location>
        <position position="160"/>
    </location>
    <ligand>
        <name>CTP</name>
        <dbReference type="ChEBI" id="CHEBI:37563"/>
    </ligand>
</feature>
<feature type="binding site" evidence="11">
    <location>
        <position position="157"/>
    </location>
    <ligand>
        <name>CTP</name>
        <dbReference type="ChEBI" id="CHEBI:37563"/>
    </ligand>
</feature>
<keyword evidence="5 11" id="KW-0479">Metal-binding</keyword>
<evidence type="ECO:0000256" key="2">
    <source>
        <dbReference type="ARBA" id="ARBA00022679"/>
    </source>
</evidence>
<feature type="binding site" evidence="11">
    <location>
        <position position="43"/>
    </location>
    <ligand>
        <name>Mg(2+)</name>
        <dbReference type="ChEBI" id="CHEBI:18420"/>
    </ligand>
</feature>
<evidence type="ECO:0000256" key="3">
    <source>
        <dbReference type="ARBA" id="ARBA00022694"/>
    </source>
</evidence>
<evidence type="ECO:0000256" key="8">
    <source>
        <dbReference type="ARBA" id="ARBA00022840"/>
    </source>
</evidence>
<evidence type="ECO:0000256" key="1">
    <source>
        <dbReference type="ARBA" id="ARBA00001946"/>
    </source>
</evidence>
<keyword evidence="4 11" id="KW-0548">Nucleotidyltransferase</keyword>
<dbReference type="Pfam" id="PF12627">
    <property type="entry name" value="PolyA_pol_RNAbd"/>
    <property type="match status" value="1"/>
</dbReference>
<feature type="binding site" evidence="11">
    <location>
        <position position="163"/>
    </location>
    <ligand>
        <name>CTP</name>
        <dbReference type="ChEBI" id="CHEBI:37563"/>
    </ligand>
</feature>
<evidence type="ECO:0000256" key="9">
    <source>
        <dbReference type="ARBA" id="ARBA00022842"/>
    </source>
</evidence>
<dbReference type="GO" id="GO:0005524">
    <property type="term" value="F:ATP binding"/>
    <property type="evidence" value="ECO:0007669"/>
    <property type="project" value="UniProtKB-UniRule"/>
</dbReference>
<reference evidence="15 16" key="1">
    <citation type="journal article" date="2018" name="Int. J. Food Microbiol.">
        <title>Growth of Carnobacterium spp. isolated from chilled vacuum-packaged meat under relevant acidic conditions.</title>
        <authorList>
            <person name="Zhang P."/>
            <person name="Badoni M."/>
            <person name="Ganzle M."/>
            <person name="Yang X."/>
        </authorList>
    </citation>
    <scope>NUCLEOTIDE SEQUENCE [LARGE SCALE GENOMIC DNA]</scope>
    <source>
        <strain evidence="15 16">B2</strain>
    </source>
</reference>
<evidence type="ECO:0000313" key="15">
    <source>
        <dbReference type="EMBL" id="TFJ25027.1"/>
    </source>
</evidence>
<feature type="binding site" evidence="11">
    <location>
        <position position="33"/>
    </location>
    <ligand>
        <name>CTP</name>
        <dbReference type="ChEBI" id="CHEBI:37563"/>
    </ligand>
</feature>
<name>A0A7Z8G4R5_CARDV</name>
<evidence type="ECO:0000256" key="7">
    <source>
        <dbReference type="ARBA" id="ARBA00022800"/>
    </source>
</evidence>
<feature type="binding site" evidence="11">
    <location>
        <position position="114"/>
    </location>
    <ligand>
        <name>CTP</name>
        <dbReference type="ChEBI" id="CHEBI:37563"/>
    </ligand>
</feature>
<dbReference type="PANTHER" id="PTHR46173:SF1">
    <property type="entry name" value="CCA TRNA NUCLEOTIDYLTRANSFERASE 1, MITOCHONDRIAL"/>
    <property type="match status" value="1"/>
</dbReference>